<keyword evidence="3" id="KW-1185">Reference proteome</keyword>
<reference evidence="2 3" key="1">
    <citation type="journal article" date="2019" name="Int. J. Syst. Evol. Microbiol.">
        <title>The Global Catalogue of Microorganisms (GCM) 10K type strain sequencing project: providing services to taxonomists for standard genome sequencing and annotation.</title>
        <authorList>
            <consortium name="The Broad Institute Genomics Platform"/>
            <consortium name="The Broad Institute Genome Sequencing Center for Infectious Disease"/>
            <person name="Wu L."/>
            <person name="Ma J."/>
        </authorList>
    </citation>
    <scope>NUCLEOTIDE SEQUENCE [LARGE SCALE GENOMIC DNA]</scope>
    <source>
        <strain evidence="2 3">DSM 29988</strain>
    </source>
</reference>
<feature type="compositionally biased region" description="Pro residues" evidence="1">
    <location>
        <begin position="1"/>
        <end position="11"/>
    </location>
</feature>
<comment type="caution">
    <text evidence="2">The sequence shown here is derived from an EMBL/GenBank/DDBJ whole genome shotgun (WGS) entry which is preliminary data.</text>
</comment>
<dbReference type="EMBL" id="JBHTAA010000001">
    <property type="protein sequence ID" value="MFC7202963.1"/>
    <property type="molecule type" value="Genomic_DNA"/>
</dbReference>
<sequence>MTDEPTPPRTPDPTAGEPHVLTDLVERWETVVEDAEAMAAEYAEDGWETLVLHPGDVTPMPPANLPDATDRVGFDVLVPGSEFDLLSEWVADADFDRYDVYRAKEKGVIFAVSAVEAPESEQVVLVPLYYGVEKVMETSKKAREQGELRLYVRPLEYDEHVELVQSEPSVLFP</sequence>
<gene>
    <name evidence="2" type="ORF">ACFQJC_05520</name>
</gene>
<name>A0ABD5ZCT0_9EURY</name>
<evidence type="ECO:0000256" key="1">
    <source>
        <dbReference type="SAM" id="MobiDB-lite"/>
    </source>
</evidence>
<dbReference type="RefSeq" id="WP_390222247.1">
    <property type="nucleotide sequence ID" value="NZ_JBHTAA010000001.1"/>
</dbReference>
<accession>A0ABD5ZCT0</accession>
<proteinExistence type="predicted"/>
<evidence type="ECO:0000313" key="3">
    <source>
        <dbReference type="Proteomes" id="UP001596481"/>
    </source>
</evidence>
<evidence type="ECO:0000313" key="2">
    <source>
        <dbReference type="EMBL" id="MFC7202963.1"/>
    </source>
</evidence>
<dbReference type="InterPro" id="IPR055951">
    <property type="entry name" value="DUF7529"/>
</dbReference>
<feature type="region of interest" description="Disordered" evidence="1">
    <location>
        <begin position="1"/>
        <end position="20"/>
    </location>
</feature>
<organism evidence="2 3">
    <name type="scientific">Haloferax namakaokahaiae</name>
    <dbReference type="NCBI Taxonomy" id="1748331"/>
    <lineage>
        <taxon>Archaea</taxon>
        <taxon>Methanobacteriati</taxon>
        <taxon>Methanobacteriota</taxon>
        <taxon>Stenosarchaea group</taxon>
        <taxon>Halobacteria</taxon>
        <taxon>Halobacteriales</taxon>
        <taxon>Haloferacaceae</taxon>
        <taxon>Haloferax</taxon>
    </lineage>
</organism>
<protein>
    <submittedName>
        <fullName evidence="2">Uncharacterized protein</fullName>
    </submittedName>
</protein>
<dbReference type="AlphaFoldDB" id="A0ABD5ZCT0"/>
<dbReference type="Proteomes" id="UP001596481">
    <property type="component" value="Unassembled WGS sequence"/>
</dbReference>
<dbReference type="Pfam" id="PF24373">
    <property type="entry name" value="DUF7529"/>
    <property type="match status" value="1"/>
</dbReference>